<dbReference type="Pfam" id="PF13637">
    <property type="entry name" value="Ank_4"/>
    <property type="match status" value="2"/>
</dbReference>
<keyword evidence="2 3" id="KW-0040">ANK repeat</keyword>
<dbReference type="Pfam" id="PF00023">
    <property type="entry name" value="Ank"/>
    <property type="match status" value="1"/>
</dbReference>
<dbReference type="SMART" id="SM00248">
    <property type="entry name" value="ANK"/>
    <property type="match status" value="13"/>
</dbReference>
<feature type="repeat" description="ANK" evidence="3">
    <location>
        <begin position="290"/>
        <end position="322"/>
    </location>
</feature>
<feature type="repeat" description="ANK" evidence="3">
    <location>
        <begin position="185"/>
        <end position="217"/>
    </location>
</feature>
<dbReference type="AlphaFoldDB" id="A0A7S0L681"/>
<evidence type="ECO:0000256" key="1">
    <source>
        <dbReference type="ARBA" id="ARBA00022737"/>
    </source>
</evidence>
<dbReference type="PRINTS" id="PR01415">
    <property type="entry name" value="ANKYRIN"/>
</dbReference>
<sequence>MPAPTFLCLSLLLGSSFSSELHELAAKGAGDAVELLLRGPSPPDVNERNAEGDVALHIASALGHESVMVALLSNGADIDMTTESGDETALHIAAGMGRSGSCAFLLRRGIKADARNLQGQTAIFMAVARANIDILKLLLAAGASPSVSDEQWNTPLHRAVTTEWSEGVHELLLAGADVHTHNKIKGATPLHIGAYLGSRGVVELLLSHGARLEARDNDKATPLHRAAMRRHTDLVAFLANNAMQRGGSAMLDSKGDDGSTALHVSVVTGHAPTVAALLDAGASPSEVTNSGESALLLAAHYNKVAAMQLLVERGVSLDDTQHQGKTPLYVASEFGHDQVVQLLTAAGATLEARGGKRGFTPLIVAAHEGHARVVAALIESGAEVDVAALNDGVTSLIQAVVHNHSDVVSLLLEEMADINAQAEGPIGSGLCTPLHYAVLLDNLEMGKLLLTKGTPDLTAQSSMGTPLGIALKFGRQKFVELLCEIDWNGCEEEQRLLAAEIDAGGEGVDVKLLMGNVPGVDDLGPPIMSKPVELNSSNDFAEVNLTQAFYDNMKHPAQGISAQGQVQEMSSSDHVEMVDADEEEAVLRNAREETRPGPGYQGDLEELRANSRKQKDEL</sequence>
<feature type="repeat" description="ANK" evidence="3">
    <location>
        <begin position="391"/>
        <end position="423"/>
    </location>
</feature>
<dbReference type="PANTHER" id="PTHR24126">
    <property type="entry name" value="ANKYRIN REPEAT, PH AND SEC7 DOMAIN CONTAINING PROTEIN SECG-RELATED"/>
    <property type="match status" value="1"/>
</dbReference>
<dbReference type="PANTHER" id="PTHR24126:SF14">
    <property type="entry name" value="ANK_REP_REGION DOMAIN-CONTAINING PROTEIN"/>
    <property type="match status" value="1"/>
</dbReference>
<feature type="repeat" description="ANK" evidence="3">
    <location>
        <begin position="323"/>
        <end position="355"/>
    </location>
</feature>
<dbReference type="Pfam" id="PF12796">
    <property type="entry name" value="Ank_2"/>
    <property type="match status" value="3"/>
</dbReference>
<feature type="compositionally biased region" description="Basic and acidic residues" evidence="4">
    <location>
        <begin position="585"/>
        <end position="595"/>
    </location>
</feature>
<dbReference type="SUPFAM" id="SSF48403">
    <property type="entry name" value="Ankyrin repeat"/>
    <property type="match status" value="2"/>
</dbReference>
<evidence type="ECO:0000256" key="5">
    <source>
        <dbReference type="SAM" id="SignalP"/>
    </source>
</evidence>
<evidence type="ECO:0000256" key="3">
    <source>
        <dbReference type="PROSITE-ProRule" id="PRU00023"/>
    </source>
</evidence>
<feature type="repeat" description="ANK" evidence="3">
    <location>
        <begin position="357"/>
        <end position="389"/>
    </location>
</feature>
<feature type="chain" id="PRO_5030900875" evidence="5">
    <location>
        <begin position="19"/>
        <end position="618"/>
    </location>
</feature>
<feature type="repeat" description="ANK" evidence="3">
    <location>
        <begin position="151"/>
        <end position="183"/>
    </location>
</feature>
<feature type="repeat" description="ANK" evidence="3">
    <location>
        <begin position="85"/>
        <end position="117"/>
    </location>
</feature>
<evidence type="ECO:0000256" key="2">
    <source>
        <dbReference type="ARBA" id="ARBA00023043"/>
    </source>
</evidence>
<evidence type="ECO:0000313" key="6">
    <source>
        <dbReference type="EMBL" id="CAD8603194.1"/>
    </source>
</evidence>
<dbReference type="InterPro" id="IPR036770">
    <property type="entry name" value="Ankyrin_rpt-contain_sf"/>
</dbReference>
<organism evidence="6">
    <name type="scientific">Coccolithus braarudii</name>
    <dbReference type="NCBI Taxonomy" id="221442"/>
    <lineage>
        <taxon>Eukaryota</taxon>
        <taxon>Haptista</taxon>
        <taxon>Haptophyta</taxon>
        <taxon>Prymnesiophyceae</taxon>
        <taxon>Coccolithales</taxon>
        <taxon>Coccolithaceae</taxon>
        <taxon>Coccolithus</taxon>
    </lineage>
</organism>
<proteinExistence type="predicted"/>
<feature type="region of interest" description="Disordered" evidence="4">
    <location>
        <begin position="574"/>
        <end position="618"/>
    </location>
</feature>
<gene>
    <name evidence="6" type="ORF">CPEL01642_LOCUS6529</name>
</gene>
<dbReference type="PROSITE" id="PS50297">
    <property type="entry name" value="ANK_REP_REGION"/>
    <property type="match status" value="8"/>
</dbReference>
<dbReference type="EMBL" id="HBEY01013484">
    <property type="protein sequence ID" value="CAD8603194.1"/>
    <property type="molecule type" value="Transcribed_RNA"/>
</dbReference>
<keyword evidence="1" id="KW-0677">Repeat</keyword>
<feature type="signal peptide" evidence="5">
    <location>
        <begin position="1"/>
        <end position="18"/>
    </location>
</feature>
<dbReference type="PROSITE" id="PS50088">
    <property type="entry name" value="ANK_REPEAT"/>
    <property type="match status" value="10"/>
</dbReference>
<dbReference type="InterPro" id="IPR002110">
    <property type="entry name" value="Ankyrin_rpt"/>
</dbReference>
<feature type="repeat" description="ANK" evidence="3">
    <location>
        <begin position="51"/>
        <end position="83"/>
    </location>
</feature>
<feature type="repeat" description="ANK" evidence="3">
    <location>
        <begin position="257"/>
        <end position="289"/>
    </location>
</feature>
<reference evidence="6" key="1">
    <citation type="submission" date="2021-01" db="EMBL/GenBank/DDBJ databases">
        <authorList>
            <person name="Corre E."/>
            <person name="Pelletier E."/>
            <person name="Niang G."/>
            <person name="Scheremetjew M."/>
            <person name="Finn R."/>
            <person name="Kale V."/>
            <person name="Holt S."/>
            <person name="Cochrane G."/>
            <person name="Meng A."/>
            <person name="Brown T."/>
            <person name="Cohen L."/>
        </authorList>
    </citation>
    <scope>NUCLEOTIDE SEQUENCE</scope>
    <source>
        <strain evidence="6">PLY182g</strain>
    </source>
</reference>
<protein>
    <submittedName>
        <fullName evidence="6">Uncharacterized protein</fullName>
    </submittedName>
</protein>
<name>A0A7S0L681_9EUKA</name>
<evidence type="ECO:0000256" key="4">
    <source>
        <dbReference type="SAM" id="MobiDB-lite"/>
    </source>
</evidence>
<feature type="compositionally biased region" description="Basic and acidic residues" evidence="4">
    <location>
        <begin position="605"/>
        <end position="618"/>
    </location>
</feature>
<accession>A0A7S0L681</accession>
<dbReference type="Gene3D" id="1.25.40.20">
    <property type="entry name" value="Ankyrin repeat-containing domain"/>
    <property type="match status" value="5"/>
</dbReference>
<keyword evidence="5" id="KW-0732">Signal</keyword>
<feature type="repeat" description="ANK" evidence="3">
    <location>
        <begin position="118"/>
        <end position="150"/>
    </location>
</feature>